<evidence type="ECO:0000313" key="4">
    <source>
        <dbReference type="Proteomes" id="UP001163823"/>
    </source>
</evidence>
<dbReference type="EMBL" id="JARAOO010000012">
    <property type="protein sequence ID" value="KAJ7948259.1"/>
    <property type="molecule type" value="Genomic_DNA"/>
</dbReference>
<feature type="compositionally biased region" description="Low complexity" evidence="2">
    <location>
        <begin position="171"/>
        <end position="180"/>
    </location>
</feature>
<evidence type="ECO:0000313" key="3">
    <source>
        <dbReference type="EMBL" id="KAJ7948259.1"/>
    </source>
</evidence>
<evidence type="ECO:0000256" key="1">
    <source>
        <dbReference type="ARBA" id="ARBA00010016"/>
    </source>
</evidence>
<accession>A0AAD7KYJ3</accession>
<proteinExistence type="inferred from homology"/>
<dbReference type="InterPro" id="IPR007573">
    <property type="entry name" value="QWRF"/>
</dbReference>
<dbReference type="GO" id="GO:0051225">
    <property type="term" value="P:spindle assembly"/>
    <property type="evidence" value="ECO:0007669"/>
    <property type="project" value="TreeGrafter"/>
</dbReference>
<dbReference type="Pfam" id="PF04484">
    <property type="entry name" value="QWRF"/>
    <property type="match status" value="1"/>
</dbReference>
<feature type="compositionally biased region" description="Basic and acidic residues" evidence="2">
    <location>
        <begin position="100"/>
        <end position="123"/>
    </location>
</feature>
<sequence length="577" mass="64125">MLKNDKEHVGFDQSVKPRKAKFREVSSRFLSPSSTPSIQTGITSPNQALSPVRRKPGSNSTDTRKHRSLEDPGFIRGQQLWPSSSSSAATPSDKNNLDTLADHLGNDRLKEYLDRKNEEKSDKSSGNFLSRQRSCTEISRFENEKESYKENHRPSFGGSMRYTGKLGFPGKSSSSSSVKSKSNDSGILPGRLSVDENALYPRSSRRLSESFVDSLDLESDCSDGCSSTNFSSAANGRSSMSSRKSGIEVSSKYKNDLSKRSRRGTSDSNIPNPLSSDNSSTLKKFTIKNAIRRANSLTGYKSSTTQWALSPGRSGSPPMSVENRGKPMSFSNLKPPNSPSRVKGVEKFLNLGLDFFKSKKSSSSSNSTTMGCSNPETVHLLRLLDNRLIQWQFANARAEAVNRSIANQAQNNLLSTWDGLTKLRQSVLYKKLQFEKEKLLMKLNFIIHSQIKLLESWGDMERQHLSAISMTEKCLHSVVCRVPLIEGAKVDTHSTSIALRHASDITASIESLLTSFSLSAEKTTAMLSELAQIVGQEKLLLEECFELFRAISTLEVQEESLKCSIIQFRCWQQHQPQ</sequence>
<comment type="similarity">
    <text evidence="1">Belongs to the QWRF family.</text>
</comment>
<feature type="compositionally biased region" description="Polar residues" evidence="2">
    <location>
        <begin position="124"/>
        <end position="137"/>
    </location>
</feature>
<dbReference type="EMBL" id="JARAOO010000012">
    <property type="protein sequence ID" value="KAJ7948258.1"/>
    <property type="molecule type" value="Genomic_DNA"/>
</dbReference>
<keyword evidence="4" id="KW-1185">Reference proteome</keyword>
<organism evidence="3 4">
    <name type="scientific">Quillaja saponaria</name>
    <name type="common">Soap bark tree</name>
    <dbReference type="NCBI Taxonomy" id="32244"/>
    <lineage>
        <taxon>Eukaryota</taxon>
        <taxon>Viridiplantae</taxon>
        <taxon>Streptophyta</taxon>
        <taxon>Embryophyta</taxon>
        <taxon>Tracheophyta</taxon>
        <taxon>Spermatophyta</taxon>
        <taxon>Magnoliopsida</taxon>
        <taxon>eudicotyledons</taxon>
        <taxon>Gunneridae</taxon>
        <taxon>Pentapetalae</taxon>
        <taxon>rosids</taxon>
        <taxon>fabids</taxon>
        <taxon>Fabales</taxon>
        <taxon>Quillajaceae</taxon>
        <taxon>Quillaja</taxon>
    </lineage>
</organism>
<dbReference type="GO" id="GO:0008017">
    <property type="term" value="F:microtubule binding"/>
    <property type="evidence" value="ECO:0007669"/>
    <property type="project" value="TreeGrafter"/>
</dbReference>
<feature type="region of interest" description="Disordered" evidence="2">
    <location>
        <begin position="219"/>
        <end position="281"/>
    </location>
</feature>
<comment type="caution">
    <text evidence="3">The sequence shown here is derived from an EMBL/GenBank/DDBJ whole genome shotgun (WGS) entry which is preliminary data.</text>
</comment>
<dbReference type="PANTHER" id="PTHR31807:SF31">
    <property type="entry name" value="QWRF MOTIF PROTEIN (DUF566)-RELATED"/>
    <property type="match status" value="1"/>
</dbReference>
<evidence type="ECO:0000256" key="2">
    <source>
        <dbReference type="SAM" id="MobiDB-lite"/>
    </source>
</evidence>
<gene>
    <name evidence="3" type="ORF">O6P43_028764</name>
</gene>
<feature type="compositionally biased region" description="Polar residues" evidence="2">
    <location>
        <begin position="38"/>
        <end position="49"/>
    </location>
</feature>
<dbReference type="AlphaFoldDB" id="A0AAD7KYJ3"/>
<protein>
    <submittedName>
        <fullName evidence="3">QWRF motif-containing protein 3-like</fullName>
    </submittedName>
</protein>
<dbReference type="GO" id="GO:0005737">
    <property type="term" value="C:cytoplasm"/>
    <property type="evidence" value="ECO:0007669"/>
    <property type="project" value="TreeGrafter"/>
</dbReference>
<reference evidence="3" key="1">
    <citation type="journal article" date="2023" name="Science">
        <title>Elucidation of the pathway for biosynthesis of saponin adjuvants from the soapbark tree.</title>
        <authorList>
            <person name="Reed J."/>
            <person name="Orme A."/>
            <person name="El-Demerdash A."/>
            <person name="Owen C."/>
            <person name="Martin L.B.B."/>
            <person name="Misra R.C."/>
            <person name="Kikuchi S."/>
            <person name="Rejzek M."/>
            <person name="Martin A.C."/>
            <person name="Harkess A."/>
            <person name="Leebens-Mack J."/>
            <person name="Louveau T."/>
            <person name="Stephenson M.J."/>
            <person name="Osbourn A."/>
        </authorList>
    </citation>
    <scope>NUCLEOTIDE SEQUENCE</scope>
    <source>
        <strain evidence="3">S10</strain>
    </source>
</reference>
<dbReference type="Proteomes" id="UP001163823">
    <property type="component" value="Chromosome 12"/>
</dbReference>
<feature type="compositionally biased region" description="Basic and acidic residues" evidence="2">
    <location>
        <begin position="139"/>
        <end position="153"/>
    </location>
</feature>
<name>A0AAD7KYJ3_QUISA</name>
<feature type="compositionally biased region" description="Polar residues" evidence="2">
    <location>
        <begin position="266"/>
        <end position="281"/>
    </location>
</feature>
<feature type="region of interest" description="Disordered" evidence="2">
    <location>
        <begin position="1"/>
        <end position="191"/>
    </location>
</feature>
<dbReference type="PANTHER" id="PTHR31807">
    <property type="entry name" value="AUGMIN FAMILY MEMBER"/>
    <property type="match status" value="1"/>
</dbReference>
<feature type="compositionally biased region" description="Low complexity" evidence="2">
    <location>
        <begin position="231"/>
        <end position="243"/>
    </location>
</feature>
<dbReference type="GO" id="GO:0005880">
    <property type="term" value="C:nuclear microtubule"/>
    <property type="evidence" value="ECO:0007669"/>
    <property type="project" value="TreeGrafter"/>
</dbReference>
<feature type="compositionally biased region" description="Low complexity" evidence="2">
    <location>
        <begin position="27"/>
        <end position="37"/>
    </location>
</feature>
<dbReference type="KEGG" id="qsa:O6P43_028764"/>
<feature type="compositionally biased region" description="Basic and acidic residues" evidence="2">
    <location>
        <begin position="1"/>
        <end position="10"/>
    </location>
</feature>
<feature type="compositionally biased region" description="Low complexity" evidence="2">
    <location>
        <begin position="82"/>
        <end position="92"/>
    </location>
</feature>